<dbReference type="Gene3D" id="2.40.170.20">
    <property type="entry name" value="TonB-dependent receptor, beta-barrel domain"/>
    <property type="match status" value="1"/>
</dbReference>
<dbReference type="GO" id="GO:0044718">
    <property type="term" value="P:siderophore transmembrane transport"/>
    <property type="evidence" value="ECO:0007669"/>
    <property type="project" value="TreeGrafter"/>
</dbReference>
<keyword evidence="4 8" id="KW-0812">Transmembrane</keyword>
<dbReference type="EMBL" id="QORE01002334">
    <property type="protein sequence ID" value="RCI70186.1"/>
    <property type="molecule type" value="Genomic_DNA"/>
</dbReference>
<keyword evidence="10" id="KW-0675">Receptor</keyword>
<evidence type="ECO:0000256" key="2">
    <source>
        <dbReference type="ARBA" id="ARBA00022448"/>
    </source>
</evidence>
<sequence length="163" mass="17942">DYKNKIVAPLDVMGQTGTGNNILQWSNAKKAVVEGLEGNLLVPLHEDLSWSTNLTYMLQSKDKDTGNPLSVIPEYTLNSTLDWQASERLSTQLTSTIYGRQEPPKHGTSRNTPVVSRKEVGTYGIWGVSAGYTFSENLSVRGGVSNLFEKRLYRQGNSFDAGA</sequence>
<dbReference type="AlphaFoldDB" id="A0A367LY84"/>
<evidence type="ECO:0000256" key="4">
    <source>
        <dbReference type="ARBA" id="ARBA00022692"/>
    </source>
</evidence>
<keyword evidence="7 8" id="KW-0998">Cell outer membrane</keyword>
<dbReference type="Proteomes" id="UP000253594">
    <property type="component" value="Unassembled WGS sequence"/>
</dbReference>
<evidence type="ECO:0000259" key="9">
    <source>
        <dbReference type="Pfam" id="PF00593"/>
    </source>
</evidence>
<dbReference type="PANTHER" id="PTHR30069">
    <property type="entry name" value="TONB-DEPENDENT OUTER MEMBRANE RECEPTOR"/>
    <property type="match status" value="1"/>
</dbReference>
<proteinExistence type="inferred from homology"/>
<evidence type="ECO:0000256" key="1">
    <source>
        <dbReference type="ARBA" id="ARBA00004571"/>
    </source>
</evidence>
<evidence type="ECO:0000256" key="5">
    <source>
        <dbReference type="ARBA" id="ARBA00023077"/>
    </source>
</evidence>
<accession>A0A367LY84</accession>
<feature type="non-terminal residue" evidence="10">
    <location>
        <position position="163"/>
    </location>
</feature>
<gene>
    <name evidence="10" type="ORF">DT376_35910</name>
</gene>
<keyword evidence="2 8" id="KW-0813">Transport</keyword>
<keyword evidence="5" id="KW-0798">TonB box</keyword>
<dbReference type="InterPro" id="IPR036942">
    <property type="entry name" value="Beta-barrel_TonB_sf"/>
</dbReference>
<dbReference type="Pfam" id="PF00593">
    <property type="entry name" value="TonB_dep_Rec_b-barrel"/>
    <property type="match status" value="1"/>
</dbReference>
<dbReference type="GO" id="GO:0009279">
    <property type="term" value="C:cell outer membrane"/>
    <property type="evidence" value="ECO:0007669"/>
    <property type="project" value="UniProtKB-SubCell"/>
</dbReference>
<name>A0A367LY84_PSEAI</name>
<keyword evidence="6 8" id="KW-0472">Membrane</keyword>
<dbReference type="GO" id="GO:0015344">
    <property type="term" value="F:siderophore uptake transmembrane transporter activity"/>
    <property type="evidence" value="ECO:0007669"/>
    <property type="project" value="TreeGrafter"/>
</dbReference>
<dbReference type="InterPro" id="IPR039426">
    <property type="entry name" value="TonB-dep_rcpt-like"/>
</dbReference>
<protein>
    <submittedName>
        <fullName evidence="10">TonB-dependent receptor</fullName>
    </submittedName>
</protein>
<comment type="subcellular location">
    <subcellularLocation>
        <location evidence="1 8">Cell outer membrane</location>
        <topology evidence="1 8">Multi-pass membrane protein</topology>
    </subcellularLocation>
</comment>
<dbReference type="InterPro" id="IPR000531">
    <property type="entry name" value="Beta-barrel_TonB"/>
</dbReference>
<comment type="similarity">
    <text evidence="8">Belongs to the TonB-dependent receptor family.</text>
</comment>
<evidence type="ECO:0000256" key="3">
    <source>
        <dbReference type="ARBA" id="ARBA00022452"/>
    </source>
</evidence>
<reference evidence="10 11" key="1">
    <citation type="submission" date="2018-07" db="EMBL/GenBank/DDBJ databases">
        <title>Mechanisms of high-level aminoglycoside resistance among Gram-negative pathogens in Brazil.</title>
        <authorList>
            <person name="Ballaben A.S."/>
            <person name="Darini A.L.C."/>
            <person name="Doi Y."/>
        </authorList>
    </citation>
    <scope>NUCLEOTIDE SEQUENCE [LARGE SCALE GENOMIC DNA]</scope>
    <source>
        <strain evidence="10 11">B2-305</strain>
    </source>
</reference>
<evidence type="ECO:0000256" key="6">
    <source>
        <dbReference type="ARBA" id="ARBA00023136"/>
    </source>
</evidence>
<comment type="caution">
    <text evidence="10">The sequence shown here is derived from an EMBL/GenBank/DDBJ whole genome shotgun (WGS) entry which is preliminary data.</text>
</comment>
<feature type="domain" description="TonB-dependent receptor-like beta-barrel" evidence="9">
    <location>
        <begin position="1"/>
        <end position="147"/>
    </location>
</feature>
<organism evidence="10 11">
    <name type="scientific">Pseudomonas aeruginosa</name>
    <dbReference type="NCBI Taxonomy" id="287"/>
    <lineage>
        <taxon>Bacteria</taxon>
        <taxon>Pseudomonadati</taxon>
        <taxon>Pseudomonadota</taxon>
        <taxon>Gammaproteobacteria</taxon>
        <taxon>Pseudomonadales</taxon>
        <taxon>Pseudomonadaceae</taxon>
        <taxon>Pseudomonas</taxon>
    </lineage>
</organism>
<evidence type="ECO:0000313" key="11">
    <source>
        <dbReference type="Proteomes" id="UP000253594"/>
    </source>
</evidence>
<feature type="non-terminal residue" evidence="10">
    <location>
        <position position="1"/>
    </location>
</feature>
<dbReference type="PANTHER" id="PTHR30069:SF8">
    <property type="entry name" value="TONB-DEPENDENT SIDEROPHORE RECEPTOR PROTEIN"/>
    <property type="match status" value="1"/>
</dbReference>
<evidence type="ECO:0000256" key="7">
    <source>
        <dbReference type="ARBA" id="ARBA00023237"/>
    </source>
</evidence>
<dbReference type="PROSITE" id="PS52016">
    <property type="entry name" value="TONB_DEPENDENT_REC_3"/>
    <property type="match status" value="1"/>
</dbReference>
<dbReference type="SUPFAM" id="SSF56935">
    <property type="entry name" value="Porins"/>
    <property type="match status" value="1"/>
</dbReference>
<keyword evidence="3 8" id="KW-1134">Transmembrane beta strand</keyword>
<evidence type="ECO:0000313" key="10">
    <source>
        <dbReference type="EMBL" id="RCI70186.1"/>
    </source>
</evidence>
<evidence type="ECO:0000256" key="8">
    <source>
        <dbReference type="PROSITE-ProRule" id="PRU01360"/>
    </source>
</evidence>